<dbReference type="InterPro" id="IPR007497">
    <property type="entry name" value="SIMPL/DUF541"/>
</dbReference>
<evidence type="ECO:0000313" key="2">
    <source>
        <dbReference type="Proteomes" id="UP000319897"/>
    </source>
</evidence>
<keyword evidence="2" id="KW-1185">Reference proteome</keyword>
<dbReference type="Proteomes" id="UP000319897">
    <property type="component" value="Unassembled WGS sequence"/>
</dbReference>
<dbReference type="EMBL" id="VFSU01000023">
    <property type="protein sequence ID" value="TPE61403.1"/>
    <property type="molecule type" value="Genomic_DNA"/>
</dbReference>
<dbReference type="AlphaFoldDB" id="A0A501XM98"/>
<dbReference type="PIRSF" id="PIRSF029033">
    <property type="entry name" value="UCP029033"/>
    <property type="match status" value="1"/>
</dbReference>
<dbReference type="PANTHER" id="PTHR34387:SF2">
    <property type="entry name" value="SLR1258 PROTEIN"/>
    <property type="match status" value="1"/>
</dbReference>
<comment type="caution">
    <text evidence="1">The sequence shown here is derived from an EMBL/GenBank/DDBJ whole genome shotgun (WGS) entry which is preliminary data.</text>
</comment>
<dbReference type="GO" id="GO:0006974">
    <property type="term" value="P:DNA damage response"/>
    <property type="evidence" value="ECO:0007669"/>
    <property type="project" value="TreeGrafter"/>
</dbReference>
<gene>
    <name evidence="1" type="ORF">FJQ54_08650</name>
</gene>
<dbReference type="InterPro" id="IPR016907">
    <property type="entry name" value="UCP029033"/>
</dbReference>
<dbReference type="Pfam" id="PF04402">
    <property type="entry name" value="SIMPL"/>
    <property type="match status" value="1"/>
</dbReference>
<sequence>MDWTNSTVVSGALIGAGLALAGLFVSGGLADIRKGNAVVTVRGVAERDVQADLATWVIATQANGSDLGTVQARADADAAAVHAFLSANGFTPAEIQPRGSSVSQYMDNSAGRLNITIRQRILARTTDIARMEKAFANQAEVIRKGVALDSDGGGGVTYSFTKLNDVKPAMIAEATKSAREAADQFARDSDTRVGGIRQATQGLFSITGRDGETGIGTDTPYQKVRVVTTIDFFLD</sequence>
<name>A0A501XM98_9SPHN</name>
<accession>A0A501XM98</accession>
<organism evidence="1 2">
    <name type="scientific">Sandaracinobacter neustonicus</name>
    <dbReference type="NCBI Taxonomy" id="1715348"/>
    <lineage>
        <taxon>Bacteria</taxon>
        <taxon>Pseudomonadati</taxon>
        <taxon>Pseudomonadota</taxon>
        <taxon>Alphaproteobacteria</taxon>
        <taxon>Sphingomonadales</taxon>
        <taxon>Sphingosinicellaceae</taxon>
        <taxon>Sandaracinobacter</taxon>
    </lineage>
</organism>
<proteinExistence type="predicted"/>
<evidence type="ECO:0000313" key="1">
    <source>
        <dbReference type="EMBL" id="TPE61403.1"/>
    </source>
</evidence>
<protein>
    <submittedName>
        <fullName evidence="1">SIMPL domain-containing protein</fullName>
    </submittedName>
</protein>
<reference evidence="1 2" key="1">
    <citation type="submission" date="2019-06" db="EMBL/GenBank/DDBJ databases">
        <authorList>
            <person name="Lee I."/>
            <person name="Jang G.I."/>
            <person name="Hwang C.Y."/>
        </authorList>
    </citation>
    <scope>NUCLEOTIDE SEQUENCE [LARGE SCALE GENOMIC DNA]</scope>
    <source>
        <strain evidence="1 2">PAMC 28131</strain>
    </source>
</reference>
<dbReference type="InterPro" id="IPR052022">
    <property type="entry name" value="26kDa_periplasmic_antigen"/>
</dbReference>
<dbReference type="OrthoDB" id="9806540at2"/>
<dbReference type="RefSeq" id="WP_140928020.1">
    <property type="nucleotide sequence ID" value="NZ_VFSU01000023.1"/>
</dbReference>
<dbReference type="PANTHER" id="PTHR34387">
    <property type="entry name" value="SLR1258 PROTEIN"/>
    <property type="match status" value="1"/>
</dbReference>